<dbReference type="EMBL" id="VWOX01000018">
    <property type="protein sequence ID" value="KAA5539600.1"/>
    <property type="molecule type" value="Genomic_DNA"/>
</dbReference>
<feature type="transmembrane region" description="Helical" evidence="2">
    <location>
        <begin position="115"/>
        <end position="136"/>
    </location>
</feature>
<keyword evidence="2" id="KW-1133">Transmembrane helix</keyword>
<keyword evidence="5" id="KW-1185">Reference proteome</keyword>
<dbReference type="PANTHER" id="PTHR37464">
    <property type="entry name" value="BLL2463 PROTEIN"/>
    <property type="match status" value="1"/>
</dbReference>
<evidence type="ECO:0000259" key="3">
    <source>
        <dbReference type="Pfam" id="PF07584"/>
    </source>
</evidence>
<evidence type="ECO:0000313" key="5">
    <source>
        <dbReference type="Proteomes" id="UP000324479"/>
    </source>
</evidence>
<dbReference type="SUPFAM" id="SSF52317">
    <property type="entry name" value="Class I glutamine amidotransferase-like"/>
    <property type="match status" value="1"/>
</dbReference>
<dbReference type="Gene3D" id="3.40.50.880">
    <property type="match status" value="1"/>
</dbReference>
<feature type="transmembrane region" description="Helical" evidence="2">
    <location>
        <begin position="56"/>
        <end position="78"/>
    </location>
</feature>
<dbReference type="InterPro" id="IPR029062">
    <property type="entry name" value="Class_I_gatase-like"/>
</dbReference>
<evidence type="ECO:0000256" key="2">
    <source>
        <dbReference type="SAM" id="Phobius"/>
    </source>
</evidence>
<keyword evidence="2" id="KW-0472">Membrane</keyword>
<dbReference type="RefSeq" id="WP_150079138.1">
    <property type="nucleotide sequence ID" value="NZ_VWOX01000018.1"/>
</dbReference>
<sequence length="819" mass="88564">MTFLNASLLFALAAIGIPIALHLIARKEPRQVLFPSVRLLTQRLETNRSKMRVRRWWLLALRILALAAVAVALAQPAIAGSLSLTWTTIGILAAAGVALLGLASVAASHAAQKSLVWSLLAMAGLVLAVALTWSGYTLASGTKPVIDERGPVALTIVIDNGPLSAWQTSETNHLQQLRSAATELIASAGAESRIAVIDRSTTPAAFALDRSGAISKVNDLRPLEMAQPLDARIEAAARLLETSQIDSRQLVLLSGLAESAFSDSFADQSLADLIQDAGIGVTIWQADAYRGANRSLSLPTLSDDSPAPEAPIKVAATVSLRETTSEDNESGDQPSAAPPQSRSTTAECVLYPRDASLPVVRNGDVVRPEPQPVDRVSVPLAPGRDVELQMTLPPLEVGLHHGAIRLVGEDPLAIDDACYFSVEVLPPNEVLLVGDQSEEADEIARTISAPAEVNDPTAQFRLQRISYADLGVSRLQDYDGVILLDPPSAALGDPALKRYLQSGGSVLVTVGRQLGTTRVDEPGFPIFQRPWRVNRPGTFLEISSPSHPALQNLAAIPEGVPFPDFRIDQYWQTQPRDGDRVLMRYAGTGHPALIESAAEGGEGGRLLVLTTPIPELADPAQAWNELFSAEEFWPAFLLVRDLTDYLTRRGTETWTFRVGTPVSIVIEQSTPEQDPRRLQWFPPDVSTPIPVDVPATDSEDTSSERRIVIGRPERSGVHWIRGDRVGLGFTVNVPRDGLDPAAIDPSQLDEWFGSERVRRIETLTDMDWTSGSERQSVSLWSPVMLLALIVFLLEQILGNRFYRRRAGPQRATAAAGSAA</sequence>
<feature type="transmembrane region" description="Helical" evidence="2">
    <location>
        <begin position="84"/>
        <end position="103"/>
    </location>
</feature>
<feature type="transmembrane region" description="Helical" evidence="2">
    <location>
        <begin position="779"/>
        <end position="797"/>
    </location>
</feature>
<evidence type="ECO:0000256" key="1">
    <source>
        <dbReference type="SAM" id="MobiDB-lite"/>
    </source>
</evidence>
<dbReference type="NCBIfam" id="TIGR02226">
    <property type="entry name" value="two_anch"/>
    <property type="match status" value="1"/>
</dbReference>
<organism evidence="4 5">
    <name type="scientific">Roseiconus nitratireducens</name>
    <dbReference type="NCBI Taxonomy" id="2605748"/>
    <lineage>
        <taxon>Bacteria</taxon>
        <taxon>Pseudomonadati</taxon>
        <taxon>Planctomycetota</taxon>
        <taxon>Planctomycetia</taxon>
        <taxon>Pirellulales</taxon>
        <taxon>Pirellulaceae</taxon>
        <taxon>Roseiconus</taxon>
    </lineage>
</organism>
<proteinExistence type="predicted"/>
<feature type="transmembrane region" description="Helical" evidence="2">
    <location>
        <begin position="6"/>
        <end position="25"/>
    </location>
</feature>
<dbReference type="PANTHER" id="PTHR37464:SF1">
    <property type="entry name" value="BLL2463 PROTEIN"/>
    <property type="match status" value="1"/>
</dbReference>
<dbReference type="InterPro" id="IPR024163">
    <property type="entry name" value="Aerotolerance_reg_N"/>
</dbReference>
<dbReference type="AlphaFoldDB" id="A0A5M6CYV0"/>
<feature type="domain" description="Aerotolerance regulator N-terminal" evidence="3">
    <location>
        <begin position="1"/>
        <end position="76"/>
    </location>
</feature>
<comment type="caution">
    <text evidence="4">The sequence shown here is derived from an EMBL/GenBank/DDBJ whole genome shotgun (WGS) entry which is preliminary data.</text>
</comment>
<keyword evidence="2" id="KW-0812">Transmembrane</keyword>
<dbReference type="Proteomes" id="UP000324479">
    <property type="component" value="Unassembled WGS sequence"/>
</dbReference>
<dbReference type="InterPro" id="IPR011933">
    <property type="entry name" value="Double_TM_dom"/>
</dbReference>
<dbReference type="Pfam" id="PF07584">
    <property type="entry name" value="BatA"/>
    <property type="match status" value="1"/>
</dbReference>
<accession>A0A5M6CYV0</accession>
<feature type="region of interest" description="Disordered" evidence="1">
    <location>
        <begin position="321"/>
        <end position="344"/>
    </location>
</feature>
<reference evidence="4 5" key="1">
    <citation type="submission" date="2019-08" db="EMBL/GenBank/DDBJ databases">
        <authorList>
            <person name="Dhanesh K."/>
            <person name="Kumar G."/>
            <person name="Sasikala C."/>
            <person name="Venkata Ramana C."/>
        </authorList>
    </citation>
    <scope>NUCLEOTIDE SEQUENCE [LARGE SCALE GENOMIC DNA]</scope>
    <source>
        <strain evidence="4 5">JC645</strain>
    </source>
</reference>
<protein>
    <recommendedName>
        <fullName evidence="3">Aerotolerance regulator N-terminal domain-containing protein</fullName>
    </recommendedName>
</protein>
<gene>
    <name evidence="4" type="ORF">FYK55_23825</name>
</gene>
<evidence type="ECO:0000313" key="4">
    <source>
        <dbReference type="EMBL" id="KAA5539600.1"/>
    </source>
</evidence>
<name>A0A5M6CYV0_9BACT</name>